<name>A0A928UVA7_9SPHI</name>
<dbReference type="RefSeq" id="WP_196934546.1">
    <property type="nucleotide sequence ID" value="NZ_MU158698.1"/>
</dbReference>
<evidence type="ECO:0000313" key="2">
    <source>
        <dbReference type="Proteomes" id="UP000616201"/>
    </source>
</evidence>
<organism evidence="1 2">
    <name type="scientific">Sphingobacterium hungaricum</name>
    <dbReference type="NCBI Taxonomy" id="2082723"/>
    <lineage>
        <taxon>Bacteria</taxon>
        <taxon>Pseudomonadati</taxon>
        <taxon>Bacteroidota</taxon>
        <taxon>Sphingobacteriia</taxon>
        <taxon>Sphingobacteriales</taxon>
        <taxon>Sphingobacteriaceae</taxon>
        <taxon>Sphingobacterium</taxon>
    </lineage>
</organism>
<dbReference type="EMBL" id="PRDK01000001">
    <property type="protein sequence ID" value="MBE8712206.1"/>
    <property type="molecule type" value="Genomic_DNA"/>
</dbReference>
<proteinExistence type="predicted"/>
<reference evidence="1" key="1">
    <citation type="submission" date="2018-02" db="EMBL/GenBank/DDBJ databases">
        <authorList>
            <person name="Vasarhelyi B.M."/>
            <person name="Deshmukh S."/>
            <person name="Balint B."/>
            <person name="Kukolya J."/>
        </authorList>
    </citation>
    <scope>NUCLEOTIDE SEQUENCE</scope>
    <source>
        <strain evidence="1">KB22</strain>
    </source>
</reference>
<dbReference type="AlphaFoldDB" id="A0A928UVA7"/>
<gene>
    <name evidence="1" type="ORF">C4F49_00745</name>
</gene>
<sequence length="112" mass="12361">MKFITLILFLLFPLLGYTQIDVSKATTEVTKDLTLPTRKDAGKKELVGKYTFVVELDGSASTVAVKDSMGFGIDEDIVKKLSQAKGWKVAEVNGTPTRISYNLPIRLVLPKK</sequence>
<keyword evidence="2" id="KW-1185">Reference proteome</keyword>
<protein>
    <recommendedName>
        <fullName evidence="3">TonB protein C-terminal</fullName>
    </recommendedName>
</protein>
<accession>A0A928UVA7</accession>
<dbReference type="Proteomes" id="UP000616201">
    <property type="component" value="Unassembled WGS sequence"/>
</dbReference>
<comment type="caution">
    <text evidence="1">The sequence shown here is derived from an EMBL/GenBank/DDBJ whole genome shotgun (WGS) entry which is preliminary data.</text>
</comment>
<evidence type="ECO:0000313" key="1">
    <source>
        <dbReference type="EMBL" id="MBE8712206.1"/>
    </source>
</evidence>
<evidence type="ECO:0008006" key="3">
    <source>
        <dbReference type="Google" id="ProtNLM"/>
    </source>
</evidence>